<dbReference type="SUPFAM" id="SSF47323">
    <property type="entry name" value="Anticodon-binding domain of a subclass of class I aminoacyl-tRNA synthetases"/>
    <property type="match status" value="1"/>
</dbReference>
<evidence type="ECO:0000256" key="10">
    <source>
        <dbReference type="ARBA" id="ARBA00047469"/>
    </source>
</evidence>
<dbReference type="SUPFAM" id="SSF50677">
    <property type="entry name" value="ValRS/IleRS/LeuRS editing domain"/>
    <property type="match status" value="1"/>
</dbReference>
<evidence type="ECO:0000259" key="12">
    <source>
        <dbReference type="Pfam" id="PF00133"/>
    </source>
</evidence>
<evidence type="ECO:0000256" key="2">
    <source>
        <dbReference type="ARBA" id="ARBA00013164"/>
    </source>
</evidence>
<keyword evidence="8 11" id="KW-0030">Aminoacyl-tRNA synthetase</keyword>
<keyword evidence="3" id="KW-0963">Cytoplasm</keyword>
<feature type="domain" description="Aminoacyl-tRNA synthetase class Ia" evidence="12">
    <location>
        <begin position="398"/>
        <end position="557"/>
    </location>
</feature>
<evidence type="ECO:0000256" key="7">
    <source>
        <dbReference type="ARBA" id="ARBA00022917"/>
    </source>
</evidence>
<dbReference type="EC" id="6.1.1.4" evidence="2"/>
<dbReference type="GO" id="GO:0005739">
    <property type="term" value="C:mitochondrion"/>
    <property type="evidence" value="ECO:0007669"/>
    <property type="project" value="TreeGrafter"/>
</dbReference>
<name>A0AAV8WE70_9CUCU</name>
<evidence type="ECO:0000259" key="13">
    <source>
        <dbReference type="Pfam" id="PF08264"/>
    </source>
</evidence>
<gene>
    <name evidence="15" type="ORF">NQ315_001165</name>
</gene>
<dbReference type="PROSITE" id="PS00178">
    <property type="entry name" value="AA_TRNA_LIGASE_I"/>
    <property type="match status" value="1"/>
</dbReference>
<proteinExistence type="inferred from homology"/>
<dbReference type="InterPro" id="IPR001412">
    <property type="entry name" value="aa-tRNA-synth_I_CS"/>
</dbReference>
<evidence type="ECO:0000256" key="5">
    <source>
        <dbReference type="ARBA" id="ARBA00022741"/>
    </source>
</evidence>
<evidence type="ECO:0000256" key="6">
    <source>
        <dbReference type="ARBA" id="ARBA00022840"/>
    </source>
</evidence>
<dbReference type="InterPro" id="IPR002302">
    <property type="entry name" value="Leu-tRNA-ligase"/>
</dbReference>
<evidence type="ECO:0000259" key="14">
    <source>
        <dbReference type="Pfam" id="PF13603"/>
    </source>
</evidence>
<dbReference type="InterPro" id="IPR025709">
    <property type="entry name" value="Leu_tRNA-synth_edit"/>
</dbReference>
<comment type="catalytic activity">
    <reaction evidence="10">
        <text>tRNA(Leu) + L-leucine + ATP = L-leucyl-tRNA(Leu) + AMP + diphosphate</text>
        <dbReference type="Rhea" id="RHEA:11688"/>
        <dbReference type="Rhea" id="RHEA-COMP:9613"/>
        <dbReference type="Rhea" id="RHEA-COMP:9622"/>
        <dbReference type="ChEBI" id="CHEBI:30616"/>
        <dbReference type="ChEBI" id="CHEBI:33019"/>
        <dbReference type="ChEBI" id="CHEBI:57427"/>
        <dbReference type="ChEBI" id="CHEBI:78442"/>
        <dbReference type="ChEBI" id="CHEBI:78494"/>
        <dbReference type="ChEBI" id="CHEBI:456215"/>
        <dbReference type="EC" id="6.1.1.4"/>
    </reaction>
</comment>
<dbReference type="Proteomes" id="UP001159042">
    <property type="component" value="Unassembled WGS sequence"/>
</dbReference>
<evidence type="ECO:0000313" key="16">
    <source>
        <dbReference type="Proteomes" id="UP001159042"/>
    </source>
</evidence>
<evidence type="ECO:0000256" key="9">
    <source>
        <dbReference type="ARBA" id="ARBA00030520"/>
    </source>
</evidence>
<dbReference type="GO" id="GO:0006429">
    <property type="term" value="P:leucyl-tRNA aminoacylation"/>
    <property type="evidence" value="ECO:0007669"/>
    <property type="project" value="InterPro"/>
</dbReference>
<dbReference type="InterPro" id="IPR009080">
    <property type="entry name" value="tRNAsynth_Ia_anticodon-bd"/>
</dbReference>
<evidence type="ECO:0000256" key="1">
    <source>
        <dbReference type="ARBA" id="ARBA00005594"/>
    </source>
</evidence>
<evidence type="ECO:0000256" key="4">
    <source>
        <dbReference type="ARBA" id="ARBA00022598"/>
    </source>
</evidence>
<dbReference type="InterPro" id="IPR002300">
    <property type="entry name" value="aa-tRNA-synth_Ia"/>
</dbReference>
<dbReference type="PANTHER" id="PTHR43740">
    <property type="entry name" value="LEUCYL-TRNA SYNTHETASE"/>
    <property type="match status" value="1"/>
</dbReference>
<dbReference type="FunFam" id="3.40.50.620:FF:000265">
    <property type="entry name" value="Leucine--tRNA ligase"/>
    <property type="match status" value="1"/>
</dbReference>
<reference evidence="15 16" key="1">
    <citation type="journal article" date="2023" name="Insect Mol. Biol.">
        <title>Genome sequencing provides insights into the evolution of gene families encoding plant cell wall-degrading enzymes in longhorned beetles.</title>
        <authorList>
            <person name="Shin N.R."/>
            <person name="Okamura Y."/>
            <person name="Kirsch R."/>
            <person name="Pauchet Y."/>
        </authorList>
    </citation>
    <scope>NUCLEOTIDE SEQUENCE [LARGE SCALE GENOMIC DNA]</scope>
    <source>
        <strain evidence="15">EAD_L_NR</strain>
    </source>
</reference>
<dbReference type="InterPro" id="IPR014729">
    <property type="entry name" value="Rossmann-like_a/b/a_fold"/>
</dbReference>
<protein>
    <recommendedName>
        <fullName evidence="2">leucine--tRNA ligase</fullName>
        <ecNumber evidence="2">6.1.1.4</ecNumber>
    </recommendedName>
    <alternativeName>
        <fullName evidence="9">Leucyl-tRNA synthetase</fullName>
    </alternativeName>
</protein>
<feature type="domain" description="Methionyl/Valyl/Leucyl/Isoleucyl-tRNA synthetase anticodon-binding" evidence="13">
    <location>
        <begin position="734"/>
        <end position="812"/>
    </location>
</feature>
<keyword evidence="4 11" id="KW-0436">Ligase</keyword>
<dbReference type="InterPro" id="IPR013155">
    <property type="entry name" value="M/V/L/I-tRNA-synth_anticd-bd"/>
</dbReference>
<dbReference type="GO" id="GO:0002161">
    <property type="term" value="F:aminoacyl-tRNA deacylase activity"/>
    <property type="evidence" value="ECO:0007669"/>
    <property type="project" value="InterPro"/>
</dbReference>
<keyword evidence="7 11" id="KW-0648">Protein biosynthesis</keyword>
<dbReference type="Gene3D" id="1.10.730.10">
    <property type="entry name" value="Isoleucyl-tRNA Synthetase, Domain 1"/>
    <property type="match status" value="1"/>
</dbReference>
<evidence type="ECO:0000256" key="3">
    <source>
        <dbReference type="ARBA" id="ARBA00022490"/>
    </source>
</evidence>
<dbReference type="Pfam" id="PF13603">
    <property type="entry name" value="tRNA-synt_1_2"/>
    <property type="match status" value="1"/>
</dbReference>
<dbReference type="Pfam" id="PF00133">
    <property type="entry name" value="tRNA-synt_1"/>
    <property type="match status" value="3"/>
</dbReference>
<feature type="domain" description="Aminoacyl-tRNA synthetase class Ia" evidence="12">
    <location>
        <begin position="598"/>
        <end position="631"/>
    </location>
</feature>
<keyword evidence="6 11" id="KW-0067">ATP-binding</keyword>
<feature type="domain" description="Leucyl-tRNA synthetase editing" evidence="14">
    <location>
        <begin position="255"/>
        <end position="308"/>
    </location>
</feature>
<dbReference type="CDD" id="cd00812">
    <property type="entry name" value="LeuRS_core"/>
    <property type="match status" value="1"/>
</dbReference>
<evidence type="ECO:0000256" key="11">
    <source>
        <dbReference type="RuleBase" id="RU363035"/>
    </source>
</evidence>
<dbReference type="SUPFAM" id="SSF52374">
    <property type="entry name" value="Nucleotidylyl transferase"/>
    <property type="match status" value="1"/>
</dbReference>
<feature type="domain" description="Aminoacyl-tRNA synthetase class Ia" evidence="12">
    <location>
        <begin position="46"/>
        <end position="240"/>
    </location>
</feature>
<dbReference type="PANTHER" id="PTHR43740:SF2">
    <property type="entry name" value="LEUCINE--TRNA LIGASE, MITOCHONDRIAL"/>
    <property type="match status" value="1"/>
</dbReference>
<dbReference type="Pfam" id="PF08264">
    <property type="entry name" value="Anticodon_1"/>
    <property type="match status" value="1"/>
</dbReference>
<dbReference type="GO" id="GO:0004823">
    <property type="term" value="F:leucine-tRNA ligase activity"/>
    <property type="evidence" value="ECO:0007669"/>
    <property type="project" value="UniProtKB-EC"/>
</dbReference>
<dbReference type="EMBL" id="JANEYG010000002">
    <property type="protein sequence ID" value="KAJ8925000.1"/>
    <property type="molecule type" value="Genomic_DNA"/>
</dbReference>
<dbReference type="FunFam" id="1.10.730.10:FF:000060">
    <property type="entry name" value="Leucyl-tRNA synthetase"/>
    <property type="match status" value="1"/>
</dbReference>
<dbReference type="AlphaFoldDB" id="A0AAV8WE70"/>
<dbReference type="Gene3D" id="2.20.28.290">
    <property type="match status" value="1"/>
</dbReference>
<keyword evidence="5 11" id="KW-0547">Nucleotide-binding</keyword>
<dbReference type="GO" id="GO:0005524">
    <property type="term" value="F:ATP binding"/>
    <property type="evidence" value="ECO:0007669"/>
    <property type="project" value="UniProtKB-KW"/>
</dbReference>
<dbReference type="NCBIfam" id="TIGR00396">
    <property type="entry name" value="leuS_bact"/>
    <property type="match status" value="1"/>
</dbReference>
<dbReference type="InterPro" id="IPR009008">
    <property type="entry name" value="Val/Leu/Ile-tRNA-synth_edit"/>
</dbReference>
<sequence>MLYKIKPRRLLKTILDKQPCTFHRYLTGLNLWKEELSSEIKHKIENYWRDKIIVDKFNENDTCKDKYYVLSMFPYPSGSLHMGHVRVYTISDTVARYQRMNGKNVIHPIGWDAFGLPAENAAIERQIAPEVWTKQNIAHMKKQLKELGCSFDWDREIATCDPEYYKWTQDLFLKLYDAGLVYQKEALVNWDPVDQTVLADEQVDENGCSWRSGAVVEKKLLRQWFVKTTKFAKDLLEGLDDSVLNDWRDIIKLQRHWIGECDGVHFDFKFTSGNETLSLWTDKPAYIEHVKFVAISYKHILARKLTKSTVGTVKLDIELQNPFNDERIPLYATDEINFLPGTDTYVGIPDVLEEATAFAKKHNIRYSNVPICINEEQQAQVICNKAQQLNIGGYWTSAKLRDWLISRQRYWGTPIPIIHCPNCGARPVPKKDLPVELPKLSKLSEKGSSHLSDIEKFVNTTCPDCGGAARRETDTMDTFVDSSWYYLRYLDPRNEDEMFDKGKVKGLTPVDLYIGGKEHAVLHLYYARFVSHFLHSLGLVPEREPFKRLLVQGMVMGRSYRVKGTGEYVPESRVKVLDLKRNKAVTQDTGQPIVIAWEKMSKSKHNGVDPQDMFKTYGTDTTRLLILADVSPTSHRNWNSNTFPGILTWQKRLWLTIRDFLKHRNALPQMIPEDQFRSHDDYMFDSRNYYVKGASFNYLISQQLSVAVSKQQGLTNSIRGAPPAVFAHSRQFERALAVQIILLAPMAPYFASELWSGFISAPNRLDSSGEIQWDKSVLEQKWPETDMDYNLDLVFQVNGSEKGVVKIQRKQMEALAKEEAVALAFKQKEIVDILSKRNVLDVTYTLRPGCEGIVNILTEKPQPKAKVQQVEEN</sequence>
<evidence type="ECO:0000313" key="15">
    <source>
        <dbReference type="EMBL" id="KAJ8925000.1"/>
    </source>
</evidence>
<comment type="similarity">
    <text evidence="1 11">Belongs to the class-I aminoacyl-tRNA synthetase family.</text>
</comment>
<evidence type="ECO:0000256" key="8">
    <source>
        <dbReference type="ARBA" id="ARBA00023146"/>
    </source>
</evidence>
<dbReference type="Gene3D" id="3.40.50.620">
    <property type="entry name" value="HUPs"/>
    <property type="match status" value="2"/>
</dbReference>
<dbReference type="FunFam" id="3.40.50.620:FF:000003">
    <property type="entry name" value="Leucine--tRNA ligase"/>
    <property type="match status" value="1"/>
</dbReference>
<comment type="caution">
    <text evidence="15">The sequence shown here is derived from an EMBL/GenBank/DDBJ whole genome shotgun (WGS) entry which is preliminary data.</text>
</comment>
<accession>A0AAV8WE70</accession>
<dbReference type="GO" id="GO:0032543">
    <property type="term" value="P:mitochondrial translation"/>
    <property type="evidence" value="ECO:0007669"/>
    <property type="project" value="TreeGrafter"/>
</dbReference>
<organism evidence="15 16">
    <name type="scientific">Exocentrus adspersus</name>
    <dbReference type="NCBI Taxonomy" id="1586481"/>
    <lineage>
        <taxon>Eukaryota</taxon>
        <taxon>Metazoa</taxon>
        <taxon>Ecdysozoa</taxon>
        <taxon>Arthropoda</taxon>
        <taxon>Hexapoda</taxon>
        <taxon>Insecta</taxon>
        <taxon>Pterygota</taxon>
        <taxon>Neoptera</taxon>
        <taxon>Endopterygota</taxon>
        <taxon>Coleoptera</taxon>
        <taxon>Polyphaga</taxon>
        <taxon>Cucujiformia</taxon>
        <taxon>Chrysomeloidea</taxon>
        <taxon>Cerambycidae</taxon>
        <taxon>Lamiinae</taxon>
        <taxon>Acanthocinini</taxon>
        <taxon>Exocentrus</taxon>
    </lineage>
</organism>
<keyword evidence="16" id="KW-1185">Reference proteome</keyword>
<dbReference type="PRINTS" id="PR00985">
    <property type="entry name" value="TRNASYNTHLEU"/>
</dbReference>